<evidence type="ECO:0000256" key="1">
    <source>
        <dbReference type="ARBA" id="ARBA00010062"/>
    </source>
</evidence>
<dbReference type="EMBL" id="ASJR01000012">
    <property type="protein sequence ID" value="ERP31530.1"/>
    <property type="molecule type" value="Genomic_DNA"/>
</dbReference>
<dbReference type="AlphaFoldDB" id="U7DAV2"/>
<dbReference type="PANTHER" id="PTHR30483">
    <property type="entry name" value="LEUCINE-SPECIFIC-BINDING PROTEIN"/>
    <property type="match status" value="1"/>
</dbReference>
<dbReference type="Pfam" id="PF13458">
    <property type="entry name" value="Peripla_BP_6"/>
    <property type="match status" value="1"/>
</dbReference>
<dbReference type="Gene3D" id="3.40.50.2300">
    <property type="match status" value="2"/>
</dbReference>
<dbReference type="InterPro" id="IPR028082">
    <property type="entry name" value="Peripla_BP_I"/>
</dbReference>
<comment type="caution">
    <text evidence="5">The sequence shown here is derived from an EMBL/GenBank/DDBJ whole genome shotgun (WGS) entry which is preliminary data.</text>
</comment>
<accession>U7DAV2</accession>
<dbReference type="STRING" id="1313304.CALK_1575"/>
<dbReference type="PANTHER" id="PTHR30483:SF6">
    <property type="entry name" value="PERIPLASMIC BINDING PROTEIN OF ABC TRANSPORTER FOR NATURAL AMINO ACIDS"/>
    <property type="match status" value="1"/>
</dbReference>
<dbReference type="eggNOG" id="COG0683">
    <property type="taxonomic scope" value="Bacteria"/>
</dbReference>
<evidence type="ECO:0000313" key="5">
    <source>
        <dbReference type="EMBL" id="ERP31530.1"/>
    </source>
</evidence>
<evidence type="ECO:0000313" key="6">
    <source>
        <dbReference type="Proteomes" id="UP000017148"/>
    </source>
</evidence>
<feature type="chain" id="PRO_5004681813" evidence="3">
    <location>
        <begin position="21"/>
        <end position="582"/>
    </location>
</feature>
<dbReference type="Proteomes" id="UP000017148">
    <property type="component" value="Unassembled WGS sequence"/>
</dbReference>
<evidence type="ECO:0000259" key="4">
    <source>
        <dbReference type="Pfam" id="PF13458"/>
    </source>
</evidence>
<dbReference type="RefSeq" id="WP_022637028.1">
    <property type="nucleotide sequence ID" value="NZ_ASJR01000012.1"/>
</dbReference>
<evidence type="ECO:0000256" key="2">
    <source>
        <dbReference type="ARBA" id="ARBA00022729"/>
    </source>
</evidence>
<organism evidence="5 6">
    <name type="scientific">Chitinivibrio alkaliphilus ACht1</name>
    <dbReference type="NCBI Taxonomy" id="1313304"/>
    <lineage>
        <taxon>Bacteria</taxon>
        <taxon>Pseudomonadati</taxon>
        <taxon>Fibrobacterota</taxon>
        <taxon>Chitinivibrionia</taxon>
        <taxon>Chitinivibrionales</taxon>
        <taxon>Chitinivibrionaceae</taxon>
        <taxon>Chitinivibrio</taxon>
    </lineage>
</organism>
<proteinExistence type="inferred from homology"/>
<sequence length="582" mass="65204">MKSVLFVCLIVFSLIADDMAATIRQHLSDGSYATAQETAETALEDAADPQIHALLLESLLQQEQYAAFDSLTKRFEAEHSDTPEMARVAYLKGIGAAKRTLFTDAFEAFNDAAKRVDPETRRMEILITNVERLLEQYLHPEEVRAISHDDLAPALTETVTFYQAIHTKSVDHAKAQDALREFMRRYEESAYDTSLVIGTEAPPADRAPRSTLSLALLIPRTGSDSILGRHAEQAVELALHSITEETGSDISVTILDNASNSVTTARKMRRLIEDDTDVIIGPLMSDRATLAAAMLMDHPDILLISPTATDGGLAELGENIFQLNITPQVIAERIARYSVEQLSIYDFVVLSELTSYGNIVTEYFIDEVERMGGSILHTEHFSPSASDHREQFHEIKRFFALQELGKDKEDELTSRERTFVEEFVEDSTVNFGGLFMPSSVSNAVKLAAQVPFYKIQTQVLGTNSWDSNNLILDGGDYVRDMIFSTDYSLTEERDRWDRFTASYEEQFGESPQRLVVPLTYDAVHLIFEGMQRGRNVEDVQSHLAYTRGYNGLSGIISVDPESGRNTAVMIKRVGNREFIRID</sequence>
<name>U7DAV2_9BACT</name>
<feature type="domain" description="Leucine-binding protein" evidence="4">
    <location>
        <begin position="213"/>
        <end position="567"/>
    </location>
</feature>
<evidence type="ECO:0000256" key="3">
    <source>
        <dbReference type="SAM" id="SignalP"/>
    </source>
</evidence>
<comment type="similarity">
    <text evidence="1">Belongs to the leucine-binding protein family.</text>
</comment>
<keyword evidence="6" id="KW-1185">Reference proteome</keyword>
<feature type="signal peptide" evidence="3">
    <location>
        <begin position="1"/>
        <end position="20"/>
    </location>
</feature>
<dbReference type="InterPro" id="IPR028081">
    <property type="entry name" value="Leu-bd"/>
</dbReference>
<gene>
    <name evidence="5" type="ORF">CALK_1575</name>
</gene>
<dbReference type="OrthoDB" id="5410879at2"/>
<protein>
    <submittedName>
        <fullName evidence="5">Periplasmic binding protein</fullName>
    </submittedName>
</protein>
<reference evidence="5 6" key="1">
    <citation type="journal article" date="2013" name="Environ. Microbiol.">
        <title>Genome analysis of Chitinivibrio alkaliphilus gen. nov., sp. nov., a novel extremely haloalkaliphilic anaerobic chitinolytic bacterium from the candidate phylum Termite Group 3.</title>
        <authorList>
            <person name="Sorokin D.Y."/>
            <person name="Gumerov V.M."/>
            <person name="Rakitin A.L."/>
            <person name="Beletsky A.V."/>
            <person name="Damste J.S."/>
            <person name="Muyzer G."/>
            <person name="Mardanov A.V."/>
            <person name="Ravin N.V."/>
        </authorList>
    </citation>
    <scope>NUCLEOTIDE SEQUENCE [LARGE SCALE GENOMIC DNA]</scope>
    <source>
        <strain evidence="5 6">ACht1</strain>
    </source>
</reference>
<dbReference type="InterPro" id="IPR051010">
    <property type="entry name" value="BCAA_transport"/>
</dbReference>
<keyword evidence="2 3" id="KW-0732">Signal</keyword>
<dbReference type="CDD" id="cd06339">
    <property type="entry name" value="PBP1_YraM_LppC_lipoprotein-like"/>
    <property type="match status" value="1"/>
</dbReference>
<dbReference type="SUPFAM" id="SSF53822">
    <property type="entry name" value="Periplasmic binding protein-like I"/>
    <property type="match status" value="1"/>
</dbReference>